<evidence type="ECO:0000256" key="1">
    <source>
        <dbReference type="SAM" id="MobiDB-lite"/>
    </source>
</evidence>
<evidence type="ECO:0000313" key="3">
    <source>
        <dbReference type="Proteomes" id="UP000694381"/>
    </source>
</evidence>
<proteinExistence type="predicted"/>
<gene>
    <name evidence="2" type="primary">Pdzd2</name>
</gene>
<accession>A0A8C6W249</accession>
<dbReference type="AlphaFoldDB" id="A0A8C6W249"/>
<reference evidence="2" key="2">
    <citation type="submission" date="2025-09" db="UniProtKB">
        <authorList>
            <consortium name="Ensembl"/>
        </authorList>
    </citation>
    <scope>IDENTIFICATION</scope>
</reference>
<organism evidence="2 3">
    <name type="scientific">Nannospalax galili</name>
    <name type="common">Northern Israeli blind subterranean mole rat</name>
    <name type="synonym">Spalax galili</name>
    <dbReference type="NCBI Taxonomy" id="1026970"/>
    <lineage>
        <taxon>Eukaryota</taxon>
        <taxon>Metazoa</taxon>
        <taxon>Chordata</taxon>
        <taxon>Craniata</taxon>
        <taxon>Vertebrata</taxon>
        <taxon>Euteleostomi</taxon>
        <taxon>Mammalia</taxon>
        <taxon>Eutheria</taxon>
        <taxon>Euarchontoglires</taxon>
        <taxon>Glires</taxon>
        <taxon>Rodentia</taxon>
        <taxon>Myomorpha</taxon>
        <taxon>Muroidea</taxon>
        <taxon>Spalacidae</taxon>
        <taxon>Spalacinae</taxon>
        <taxon>Nannospalax</taxon>
    </lineage>
</organism>
<keyword evidence="3" id="KW-1185">Reference proteome</keyword>
<reference evidence="2" key="1">
    <citation type="submission" date="2025-08" db="UniProtKB">
        <authorList>
            <consortium name="Ensembl"/>
        </authorList>
    </citation>
    <scope>IDENTIFICATION</scope>
</reference>
<dbReference type="Proteomes" id="UP000694381">
    <property type="component" value="Unassembled WGS sequence"/>
</dbReference>
<sequence length="36" mass="3980">MLRRFKHKAQSTYNGNGSNSSEPGETPNLELGDRTS</sequence>
<protein>
    <submittedName>
        <fullName evidence="2">Uncharacterized protein</fullName>
    </submittedName>
</protein>
<feature type="compositionally biased region" description="Polar residues" evidence="1">
    <location>
        <begin position="10"/>
        <end position="23"/>
    </location>
</feature>
<evidence type="ECO:0000313" key="2">
    <source>
        <dbReference type="Ensembl" id="ENSNGAP00000002371.1"/>
    </source>
</evidence>
<feature type="region of interest" description="Disordered" evidence="1">
    <location>
        <begin position="1"/>
        <end position="36"/>
    </location>
</feature>
<dbReference type="Ensembl" id="ENSNGAT00000002679.1">
    <property type="protein sequence ID" value="ENSNGAP00000002371.1"/>
    <property type="gene ID" value="ENSNGAG00000002003.1"/>
</dbReference>
<name>A0A8C6W249_NANGA</name>
<dbReference type="GeneTree" id="ENSGT01150000289309"/>